<accession>A0ABZ2KHF7</accession>
<keyword evidence="7" id="KW-1185">Reference proteome</keyword>
<dbReference type="InterPro" id="IPR034984">
    <property type="entry name" value="Imelysin-like_IPPA"/>
</dbReference>
<evidence type="ECO:0000256" key="2">
    <source>
        <dbReference type="ARBA" id="ARBA00022729"/>
    </source>
</evidence>
<evidence type="ECO:0000256" key="3">
    <source>
        <dbReference type="SAM" id="MobiDB-lite"/>
    </source>
</evidence>
<dbReference type="EMBL" id="CP089982">
    <property type="protein sequence ID" value="WXA97994.1"/>
    <property type="molecule type" value="Genomic_DNA"/>
</dbReference>
<feature type="domain" description="Imelysin-like" evidence="5">
    <location>
        <begin position="74"/>
        <end position="399"/>
    </location>
</feature>
<keyword evidence="2 4" id="KW-0732">Signal</keyword>
<evidence type="ECO:0000313" key="7">
    <source>
        <dbReference type="Proteomes" id="UP001379533"/>
    </source>
</evidence>
<name>A0ABZ2KHF7_9BACT</name>
<dbReference type="InterPro" id="IPR038352">
    <property type="entry name" value="Imelysin_sf"/>
</dbReference>
<evidence type="ECO:0000256" key="1">
    <source>
        <dbReference type="ARBA" id="ARBA00004196"/>
    </source>
</evidence>
<proteinExistence type="predicted"/>
<comment type="subcellular location">
    <subcellularLocation>
        <location evidence="1">Cell envelope</location>
    </subcellularLocation>
</comment>
<feature type="signal peptide" evidence="4">
    <location>
        <begin position="1"/>
        <end position="27"/>
    </location>
</feature>
<dbReference type="Proteomes" id="UP001379533">
    <property type="component" value="Chromosome"/>
</dbReference>
<feature type="chain" id="PRO_5045309412" evidence="4">
    <location>
        <begin position="28"/>
        <end position="419"/>
    </location>
</feature>
<organism evidence="6 7">
    <name type="scientific">Pendulispora brunnea</name>
    <dbReference type="NCBI Taxonomy" id="2905690"/>
    <lineage>
        <taxon>Bacteria</taxon>
        <taxon>Pseudomonadati</taxon>
        <taxon>Myxococcota</taxon>
        <taxon>Myxococcia</taxon>
        <taxon>Myxococcales</taxon>
        <taxon>Sorangiineae</taxon>
        <taxon>Pendulisporaceae</taxon>
        <taxon>Pendulispora</taxon>
    </lineage>
</organism>
<dbReference type="Pfam" id="PF09375">
    <property type="entry name" value="Peptidase_M75"/>
    <property type="match status" value="1"/>
</dbReference>
<feature type="region of interest" description="Disordered" evidence="3">
    <location>
        <begin position="37"/>
        <end position="59"/>
    </location>
</feature>
<dbReference type="InterPro" id="IPR018976">
    <property type="entry name" value="Imelysin-like"/>
</dbReference>
<dbReference type="CDD" id="cd14659">
    <property type="entry name" value="Imelysin-like_IPPA"/>
    <property type="match status" value="1"/>
</dbReference>
<reference evidence="6 7" key="1">
    <citation type="submission" date="2021-12" db="EMBL/GenBank/DDBJ databases">
        <title>Discovery of the Pendulisporaceae a myxobacterial family with distinct sporulation behavior and unique specialized metabolism.</title>
        <authorList>
            <person name="Garcia R."/>
            <person name="Popoff A."/>
            <person name="Bader C.D."/>
            <person name="Loehr J."/>
            <person name="Walesch S."/>
            <person name="Walt C."/>
            <person name="Boldt J."/>
            <person name="Bunk B."/>
            <person name="Haeckl F.J.F.P.J."/>
            <person name="Gunesch A.P."/>
            <person name="Birkelbach J."/>
            <person name="Nuebel U."/>
            <person name="Pietschmann T."/>
            <person name="Bach T."/>
            <person name="Mueller R."/>
        </authorList>
    </citation>
    <scope>NUCLEOTIDE SEQUENCE [LARGE SCALE GENOMIC DNA]</scope>
    <source>
        <strain evidence="6 7">MSr12523</strain>
    </source>
</reference>
<protein>
    <submittedName>
        <fullName evidence="6">Imelysin family protein</fullName>
    </submittedName>
</protein>
<dbReference type="RefSeq" id="WP_394848611.1">
    <property type="nucleotide sequence ID" value="NZ_CP089982.1"/>
</dbReference>
<gene>
    <name evidence="6" type="ORF">LZC95_14275</name>
</gene>
<evidence type="ECO:0000259" key="5">
    <source>
        <dbReference type="Pfam" id="PF09375"/>
    </source>
</evidence>
<evidence type="ECO:0000313" key="6">
    <source>
        <dbReference type="EMBL" id="WXA97994.1"/>
    </source>
</evidence>
<sequence>MRCFLRIAWAVAACAASVGLAVLGANAGCRKAPPDENVYTGSGGSKPPPAGTTPDSGDFDKRALLQAAGECAIGRYRDFEGSARALRDAAAEWRDDPSDARRAAVQQVWRAAMATWEQAEVFRVGPAARSGDPGGKNLRDQIYSWPLFHRCTIEEQLVDETYARPEFATSLISTRGLGGFEFLAFYGGTDNACPSGSPINALGSWNRLGPEEIGRRKARYAAAIADNIGGHVAALLAAWDPAGGNFLHELTAAGAGSATFATPQDAFNALSDALFYVEQEVKDDKLGKPLGLNDCTQGRCPEAVESRYARISKENITANLIGFRRLFQGCGDNGAGLGFDDWLRAVGASDLADRMIAMLASTQAAADALDGSLEQALESSPAKVEALHRAVKTLTDLLKTEFVTVLNLELPKGSEGDND</sequence>
<evidence type="ECO:0000256" key="4">
    <source>
        <dbReference type="SAM" id="SignalP"/>
    </source>
</evidence>
<dbReference type="Gene3D" id="1.20.1420.20">
    <property type="entry name" value="M75 peptidase, HXXE motif"/>
    <property type="match status" value="1"/>
</dbReference>